<dbReference type="AlphaFoldDB" id="A0A3D9RS27"/>
<feature type="domain" description="Capsule synthesis protein CapA" evidence="4">
    <location>
        <begin position="125"/>
        <end position="365"/>
    </location>
</feature>
<evidence type="ECO:0000256" key="1">
    <source>
        <dbReference type="ARBA" id="ARBA00005662"/>
    </source>
</evidence>
<evidence type="ECO:0000256" key="3">
    <source>
        <dbReference type="SAM" id="Phobius"/>
    </source>
</evidence>
<dbReference type="Proteomes" id="UP000256304">
    <property type="component" value="Unassembled WGS sequence"/>
</dbReference>
<feature type="compositionally biased region" description="Low complexity" evidence="2">
    <location>
        <begin position="62"/>
        <end position="93"/>
    </location>
</feature>
<dbReference type="InterPro" id="IPR019079">
    <property type="entry name" value="Capsule_synth_CapA"/>
</dbReference>
<dbReference type="SMART" id="SM00854">
    <property type="entry name" value="PGA_cap"/>
    <property type="match status" value="1"/>
</dbReference>
<accession>A0A3D9RS27</accession>
<organism evidence="5 6">
    <name type="scientific">Paenibacillus taihuensis</name>
    <dbReference type="NCBI Taxonomy" id="1156355"/>
    <lineage>
        <taxon>Bacteria</taxon>
        <taxon>Bacillati</taxon>
        <taxon>Bacillota</taxon>
        <taxon>Bacilli</taxon>
        <taxon>Bacillales</taxon>
        <taxon>Paenibacillaceae</taxon>
        <taxon>Paenibacillus</taxon>
    </lineage>
</organism>
<dbReference type="PANTHER" id="PTHR33393">
    <property type="entry name" value="POLYGLUTAMINE SYNTHESIS ACCESSORY PROTEIN RV0574C-RELATED"/>
    <property type="match status" value="1"/>
</dbReference>
<dbReference type="PANTHER" id="PTHR33393:SF13">
    <property type="entry name" value="PGA BIOSYNTHESIS PROTEIN CAPA"/>
    <property type="match status" value="1"/>
</dbReference>
<dbReference type="EMBL" id="QTTN01000017">
    <property type="protein sequence ID" value="REE82710.1"/>
    <property type="molecule type" value="Genomic_DNA"/>
</dbReference>
<feature type="region of interest" description="Disordered" evidence="2">
    <location>
        <begin position="62"/>
        <end position="120"/>
    </location>
</feature>
<sequence length="435" mass="46150">MHASRSEKSQHQKKQRRGRMRRLLAINIVMLLILGALAVVYVVQRDGGTKKLDVAAENGNATGTNNAAASGDNAAATTGDNATSDDSSNSGTNAEAGHDDQQAVSDGADGGAVTDTSSAPGDSITLSFAGDVLLAAAVENLMQKNGFDYPYTYVQPFLQKPDFMAVNLETPVTTRGTPAQNKQYVYKSSPDALPALKASGIDLVNLANNHTMDQGEEGLLDTIEHLDSAGIPNMGAGRDDAEAFKPVLLEAKGISVAYIGLSRVIPEGSWKAGKDHPGLAETYDSTRAVKAIQEAKKQADLVVVMVHWGIEREDNPNADQTRLAHEYIDAGADLVIGSHPHTLQGFESYKGKWIAYSLGNFIFPGMTPDKTKDTGVVDARCSVDGKCSLLMHPMRSNQSQPAPLKGEDAAALLKRISSISIHASIDAAGNVKPKE</sequence>
<keyword evidence="6" id="KW-1185">Reference proteome</keyword>
<dbReference type="RefSeq" id="WP_116189949.1">
    <property type="nucleotide sequence ID" value="NZ_QTTN01000017.1"/>
</dbReference>
<evidence type="ECO:0000313" key="5">
    <source>
        <dbReference type="EMBL" id="REE82710.1"/>
    </source>
</evidence>
<feature type="transmembrane region" description="Helical" evidence="3">
    <location>
        <begin position="23"/>
        <end position="43"/>
    </location>
</feature>
<keyword evidence="3" id="KW-0812">Transmembrane</keyword>
<keyword evidence="3" id="KW-0472">Membrane</keyword>
<evidence type="ECO:0000259" key="4">
    <source>
        <dbReference type="SMART" id="SM00854"/>
    </source>
</evidence>
<evidence type="ECO:0000313" key="6">
    <source>
        <dbReference type="Proteomes" id="UP000256304"/>
    </source>
</evidence>
<proteinExistence type="inferred from homology"/>
<reference evidence="5 6" key="1">
    <citation type="submission" date="2018-08" db="EMBL/GenBank/DDBJ databases">
        <title>Genomic Encyclopedia of Type Strains, Phase III (KMG-III): the genomes of soil and plant-associated and newly described type strains.</title>
        <authorList>
            <person name="Whitman W."/>
        </authorList>
    </citation>
    <scope>NUCLEOTIDE SEQUENCE [LARGE SCALE GENOMIC DNA]</scope>
    <source>
        <strain evidence="5 6">CGMCC 1.10966</strain>
    </source>
</reference>
<dbReference type="CDD" id="cd07381">
    <property type="entry name" value="MPP_CapA"/>
    <property type="match status" value="1"/>
</dbReference>
<protein>
    <submittedName>
        <fullName evidence="5">Poly-gamma-glutamate synthesis protein (Capsule biosynthesis protein)</fullName>
    </submittedName>
</protein>
<dbReference type="Gene3D" id="3.60.21.10">
    <property type="match status" value="1"/>
</dbReference>
<comment type="caution">
    <text evidence="5">The sequence shown here is derived from an EMBL/GenBank/DDBJ whole genome shotgun (WGS) entry which is preliminary data.</text>
</comment>
<comment type="similarity">
    <text evidence="1">Belongs to the CapA family.</text>
</comment>
<name>A0A3D9RS27_9BACL</name>
<dbReference type="InterPro" id="IPR029052">
    <property type="entry name" value="Metallo-depent_PP-like"/>
</dbReference>
<dbReference type="SUPFAM" id="SSF56300">
    <property type="entry name" value="Metallo-dependent phosphatases"/>
    <property type="match status" value="1"/>
</dbReference>
<dbReference type="InterPro" id="IPR052169">
    <property type="entry name" value="CW_Biosynth-Accessory"/>
</dbReference>
<dbReference type="OrthoDB" id="9810906at2"/>
<keyword evidence="3" id="KW-1133">Transmembrane helix</keyword>
<gene>
    <name evidence="5" type="ORF">A8990_11774</name>
</gene>
<dbReference type="Pfam" id="PF09587">
    <property type="entry name" value="PGA_cap"/>
    <property type="match status" value="1"/>
</dbReference>
<evidence type="ECO:0000256" key="2">
    <source>
        <dbReference type="SAM" id="MobiDB-lite"/>
    </source>
</evidence>